<dbReference type="OMA" id="HAVINVY"/>
<evidence type="ECO:0000313" key="3">
    <source>
        <dbReference type="Proteomes" id="UP000821853"/>
    </source>
</evidence>
<gene>
    <name evidence="2" type="ORF">HPB48_009035</name>
</gene>
<name>A0A9J6H2Z9_HAELO</name>
<dbReference type="AlphaFoldDB" id="A0A9J6H2Z9"/>
<dbReference type="Pfam" id="PF14291">
    <property type="entry name" value="DUF4371"/>
    <property type="match status" value="1"/>
</dbReference>
<accession>A0A9J6H2Z9</accession>
<dbReference type="VEuPathDB" id="VectorBase:HLOH_053925"/>
<dbReference type="InterPro" id="IPR025398">
    <property type="entry name" value="DUF4371"/>
</dbReference>
<dbReference type="PANTHER" id="PTHR45749">
    <property type="match status" value="1"/>
</dbReference>
<dbReference type="Proteomes" id="UP000821853">
    <property type="component" value="Chromosome 9"/>
</dbReference>
<organism evidence="2 3">
    <name type="scientific">Haemaphysalis longicornis</name>
    <name type="common">Bush tick</name>
    <dbReference type="NCBI Taxonomy" id="44386"/>
    <lineage>
        <taxon>Eukaryota</taxon>
        <taxon>Metazoa</taxon>
        <taxon>Ecdysozoa</taxon>
        <taxon>Arthropoda</taxon>
        <taxon>Chelicerata</taxon>
        <taxon>Arachnida</taxon>
        <taxon>Acari</taxon>
        <taxon>Parasitiformes</taxon>
        <taxon>Ixodida</taxon>
        <taxon>Ixodoidea</taxon>
        <taxon>Ixodidae</taxon>
        <taxon>Haemaphysalinae</taxon>
        <taxon>Haemaphysalis</taxon>
    </lineage>
</organism>
<dbReference type="PANTHER" id="PTHR45749:SF21">
    <property type="entry name" value="DUF4371 DOMAIN-CONTAINING PROTEIN"/>
    <property type="match status" value="1"/>
</dbReference>
<keyword evidence="3" id="KW-1185">Reference proteome</keyword>
<dbReference type="EMBL" id="JABSTR010000011">
    <property type="protein sequence ID" value="KAH9381385.1"/>
    <property type="molecule type" value="Genomic_DNA"/>
</dbReference>
<evidence type="ECO:0000313" key="2">
    <source>
        <dbReference type="EMBL" id="KAH9381385.1"/>
    </source>
</evidence>
<feature type="domain" description="DUF4371" evidence="1">
    <location>
        <begin position="1"/>
        <end position="77"/>
    </location>
</feature>
<sequence>MDETTDLSVKEQVSICFRVVNQSSEVQELFCGSFNTTDTKAATLLKILKDILHRFNIPIEKCRGQCYDGAANMRGSTVGCKLSYDRRSLELYMCTVSPMF</sequence>
<proteinExistence type="predicted"/>
<protein>
    <recommendedName>
        <fullName evidence="1">DUF4371 domain-containing protein</fullName>
    </recommendedName>
</protein>
<dbReference type="OrthoDB" id="6628438at2759"/>
<evidence type="ECO:0000259" key="1">
    <source>
        <dbReference type="Pfam" id="PF14291"/>
    </source>
</evidence>
<reference evidence="2 3" key="1">
    <citation type="journal article" date="2020" name="Cell">
        <title>Large-Scale Comparative Analyses of Tick Genomes Elucidate Their Genetic Diversity and Vector Capacities.</title>
        <authorList>
            <consortium name="Tick Genome and Microbiome Consortium (TIGMIC)"/>
            <person name="Jia N."/>
            <person name="Wang J."/>
            <person name="Shi W."/>
            <person name="Du L."/>
            <person name="Sun Y."/>
            <person name="Zhan W."/>
            <person name="Jiang J.F."/>
            <person name="Wang Q."/>
            <person name="Zhang B."/>
            <person name="Ji P."/>
            <person name="Bell-Sakyi L."/>
            <person name="Cui X.M."/>
            <person name="Yuan T.T."/>
            <person name="Jiang B.G."/>
            <person name="Yang W.F."/>
            <person name="Lam T.T."/>
            <person name="Chang Q.C."/>
            <person name="Ding S.J."/>
            <person name="Wang X.J."/>
            <person name="Zhu J.G."/>
            <person name="Ruan X.D."/>
            <person name="Zhao L."/>
            <person name="Wei J.T."/>
            <person name="Ye R.Z."/>
            <person name="Que T.C."/>
            <person name="Du C.H."/>
            <person name="Zhou Y.H."/>
            <person name="Cheng J.X."/>
            <person name="Dai P.F."/>
            <person name="Guo W.B."/>
            <person name="Han X.H."/>
            <person name="Huang E.J."/>
            <person name="Li L.F."/>
            <person name="Wei W."/>
            <person name="Gao Y.C."/>
            <person name="Liu J.Z."/>
            <person name="Shao H.Z."/>
            <person name="Wang X."/>
            <person name="Wang C.C."/>
            <person name="Yang T.C."/>
            <person name="Huo Q.B."/>
            <person name="Li W."/>
            <person name="Chen H.Y."/>
            <person name="Chen S.E."/>
            <person name="Zhou L.G."/>
            <person name="Ni X.B."/>
            <person name="Tian J.H."/>
            <person name="Sheng Y."/>
            <person name="Liu T."/>
            <person name="Pan Y.S."/>
            <person name="Xia L.Y."/>
            <person name="Li J."/>
            <person name="Zhao F."/>
            <person name="Cao W.C."/>
        </authorList>
    </citation>
    <scope>NUCLEOTIDE SEQUENCE [LARGE SCALE GENOMIC DNA]</scope>
    <source>
        <strain evidence="2">HaeL-2018</strain>
    </source>
</reference>
<comment type="caution">
    <text evidence="2">The sequence shown here is derived from an EMBL/GenBank/DDBJ whole genome shotgun (WGS) entry which is preliminary data.</text>
</comment>